<dbReference type="RefSeq" id="WP_015536171.1">
    <property type="nucleotide sequence ID" value="NZ_CABKSV010000034.1"/>
</dbReference>
<protein>
    <submittedName>
        <fullName evidence="1">Uncharacterized protein</fullName>
    </submittedName>
</protein>
<dbReference type="AlphaFoldDB" id="A0A1Y4LWR2"/>
<reference evidence="2" key="1">
    <citation type="submission" date="2017-04" db="EMBL/GenBank/DDBJ databases">
        <title>Function of individual gut microbiota members based on whole genome sequencing of pure cultures obtained from chicken caecum.</title>
        <authorList>
            <person name="Medvecky M."/>
            <person name="Cejkova D."/>
            <person name="Polansky O."/>
            <person name="Karasova D."/>
            <person name="Kubasova T."/>
            <person name="Cizek A."/>
            <person name="Rychlik I."/>
        </authorList>
    </citation>
    <scope>NUCLEOTIDE SEQUENCE [LARGE SCALE GENOMIC DNA]</scope>
    <source>
        <strain evidence="2">An178</strain>
    </source>
</reference>
<dbReference type="Pfam" id="PF13630">
    <property type="entry name" value="SdpI"/>
    <property type="match status" value="1"/>
</dbReference>
<comment type="caution">
    <text evidence="1">The sequence shown here is derived from an EMBL/GenBank/DDBJ whole genome shotgun (WGS) entry which is preliminary data.</text>
</comment>
<organism evidence="1 2">
    <name type="scientific">Faecalitalea cylindroides</name>
    <dbReference type="NCBI Taxonomy" id="39483"/>
    <lineage>
        <taxon>Bacteria</taxon>
        <taxon>Bacillati</taxon>
        <taxon>Bacillota</taxon>
        <taxon>Erysipelotrichia</taxon>
        <taxon>Erysipelotrichales</taxon>
        <taxon>Erysipelotrichaceae</taxon>
        <taxon>Faecalitalea</taxon>
    </lineage>
</organism>
<keyword evidence="2" id="KW-1185">Reference proteome</keyword>
<accession>A0A1Y4LWR2</accession>
<proteinExistence type="predicted"/>
<dbReference type="GeneID" id="79876083"/>
<dbReference type="EMBL" id="NFKM01000007">
    <property type="protein sequence ID" value="OUP61047.1"/>
    <property type="molecule type" value="Genomic_DNA"/>
</dbReference>
<evidence type="ECO:0000313" key="2">
    <source>
        <dbReference type="Proteomes" id="UP000195447"/>
    </source>
</evidence>
<dbReference type="InterPro" id="IPR025962">
    <property type="entry name" value="SdpI/YhfL"/>
</dbReference>
<sequence>MFWFMLLMNLLIPLTMVFVGIYFKKAALPEINPLFGYRTRRSMASLEAWQFSNRLMGSYWFKYGLALSMISIIFSFLLKDQIEYGSLFIMLVQMCVMFYTIYLVEKALKQKFGN</sequence>
<name>A0A1Y4LWR2_9FIRM</name>
<evidence type="ECO:0000313" key="1">
    <source>
        <dbReference type="EMBL" id="OUP61047.1"/>
    </source>
</evidence>
<gene>
    <name evidence="1" type="ORF">B5F14_04695</name>
</gene>
<dbReference type="Proteomes" id="UP000195447">
    <property type="component" value="Unassembled WGS sequence"/>
</dbReference>